<feature type="signal peptide" evidence="5">
    <location>
        <begin position="1"/>
        <end position="15"/>
    </location>
</feature>
<dbReference type="EMBL" id="GEBQ01004272">
    <property type="protein sequence ID" value="JAT35705.1"/>
    <property type="molecule type" value="Transcribed_RNA"/>
</dbReference>
<dbReference type="Gene3D" id="3.40.50.1820">
    <property type="entry name" value="alpha/beta hydrolase"/>
    <property type="match status" value="1"/>
</dbReference>
<accession>A0A1B6MIJ2</accession>
<feature type="non-terminal residue" evidence="7">
    <location>
        <position position="1"/>
    </location>
</feature>
<keyword evidence="2" id="KW-0719">Serine esterase</keyword>
<organism evidence="7">
    <name type="scientific">Graphocephala atropunctata</name>
    <dbReference type="NCBI Taxonomy" id="36148"/>
    <lineage>
        <taxon>Eukaryota</taxon>
        <taxon>Metazoa</taxon>
        <taxon>Ecdysozoa</taxon>
        <taxon>Arthropoda</taxon>
        <taxon>Hexapoda</taxon>
        <taxon>Insecta</taxon>
        <taxon>Pterygota</taxon>
        <taxon>Neoptera</taxon>
        <taxon>Paraneoptera</taxon>
        <taxon>Hemiptera</taxon>
        <taxon>Auchenorrhyncha</taxon>
        <taxon>Membracoidea</taxon>
        <taxon>Cicadellidae</taxon>
        <taxon>Cicadellinae</taxon>
        <taxon>Cicadellini</taxon>
        <taxon>Graphocephala</taxon>
    </lineage>
</organism>
<sequence>IRVLLMNLNLLVANPQETTMSYPGNMEEKTVVIQTKLGQLRGAVKHSVLNDRDYYAFQGIPYGKPPLGELRFKAPRPFGGWEGIRDALVDGNDPLQPSFASMAFEVVETEGSEDCLYLNIYTNEVL</sequence>
<keyword evidence="3" id="KW-0378">Hydrolase</keyword>
<feature type="domain" description="Carboxylesterase type B" evidence="6">
    <location>
        <begin position="31"/>
        <end position="122"/>
    </location>
</feature>
<dbReference type="InterPro" id="IPR002018">
    <property type="entry name" value="CarbesteraseB"/>
</dbReference>
<gene>
    <name evidence="7" type="ORF">g.6366</name>
</gene>
<dbReference type="SUPFAM" id="SSF53474">
    <property type="entry name" value="alpha/beta-Hydrolases"/>
    <property type="match status" value="1"/>
</dbReference>
<evidence type="ECO:0000256" key="3">
    <source>
        <dbReference type="ARBA" id="ARBA00022801"/>
    </source>
</evidence>
<dbReference type="AlphaFoldDB" id="A0A1B6MIJ2"/>
<proteinExistence type="inferred from homology"/>
<comment type="similarity">
    <text evidence="1">Belongs to the type-B carboxylesterase/lipase family.</text>
</comment>
<dbReference type="PANTHER" id="PTHR43142">
    <property type="entry name" value="CARBOXYLIC ESTER HYDROLASE"/>
    <property type="match status" value="1"/>
</dbReference>
<evidence type="ECO:0000256" key="2">
    <source>
        <dbReference type="ARBA" id="ARBA00022487"/>
    </source>
</evidence>
<evidence type="ECO:0000256" key="5">
    <source>
        <dbReference type="SAM" id="SignalP"/>
    </source>
</evidence>
<evidence type="ECO:0000256" key="1">
    <source>
        <dbReference type="ARBA" id="ARBA00005964"/>
    </source>
</evidence>
<keyword evidence="4" id="KW-0325">Glycoprotein</keyword>
<evidence type="ECO:0000256" key="4">
    <source>
        <dbReference type="ARBA" id="ARBA00023180"/>
    </source>
</evidence>
<evidence type="ECO:0000313" key="7">
    <source>
        <dbReference type="EMBL" id="JAT35705.1"/>
    </source>
</evidence>
<protein>
    <recommendedName>
        <fullName evidence="6">Carboxylesterase type B domain-containing protein</fullName>
    </recommendedName>
</protein>
<dbReference type="InterPro" id="IPR029058">
    <property type="entry name" value="AB_hydrolase_fold"/>
</dbReference>
<feature type="chain" id="PRO_5012972424" description="Carboxylesterase type B domain-containing protein" evidence="5">
    <location>
        <begin position="16"/>
        <end position="126"/>
    </location>
</feature>
<dbReference type="Pfam" id="PF00135">
    <property type="entry name" value="COesterase"/>
    <property type="match status" value="1"/>
</dbReference>
<dbReference type="PANTHER" id="PTHR43142:SF1">
    <property type="entry name" value="CARBOXYLIC ESTER HYDROLASE"/>
    <property type="match status" value="1"/>
</dbReference>
<dbReference type="GO" id="GO:0052689">
    <property type="term" value="F:carboxylic ester hydrolase activity"/>
    <property type="evidence" value="ECO:0007669"/>
    <property type="project" value="UniProtKB-KW"/>
</dbReference>
<keyword evidence="5" id="KW-0732">Signal</keyword>
<name>A0A1B6MIJ2_9HEMI</name>
<reference evidence="7" key="1">
    <citation type="submission" date="2015-11" db="EMBL/GenBank/DDBJ databases">
        <title>De novo transcriptome assembly of four potential Pierce s Disease insect vectors from Arizona vineyards.</title>
        <authorList>
            <person name="Tassone E.E."/>
        </authorList>
    </citation>
    <scope>NUCLEOTIDE SEQUENCE</scope>
</reference>
<evidence type="ECO:0000259" key="6">
    <source>
        <dbReference type="Pfam" id="PF00135"/>
    </source>
</evidence>